<evidence type="ECO:0000313" key="3">
    <source>
        <dbReference type="Proteomes" id="UP001456524"/>
    </source>
</evidence>
<protein>
    <submittedName>
        <fullName evidence="2">Uncharacterized protein</fullName>
    </submittedName>
</protein>
<reference evidence="2 3" key="1">
    <citation type="journal article" date="2022" name="G3 (Bethesda)">
        <title>Enemy or ally: a genomic approach to elucidate the lifestyle of Phyllosticta citrichinaensis.</title>
        <authorList>
            <person name="Buijs V.A."/>
            <person name="Groenewald J.Z."/>
            <person name="Haridas S."/>
            <person name="LaButti K.M."/>
            <person name="Lipzen A."/>
            <person name="Martin F.M."/>
            <person name="Barry K."/>
            <person name="Grigoriev I.V."/>
            <person name="Crous P.W."/>
            <person name="Seidl M.F."/>
        </authorList>
    </citation>
    <scope>NUCLEOTIDE SEQUENCE [LARGE SCALE GENOMIC DNA]</scope>
    <source>
        <strain evidence="2 3">CBS 129764</strain>
    </source>
</reference>
<comment type="caution">
    <text evidence="2">The sequence shown here is derived from an EMBL/GenBank/DDBJ whole genome shotgun (WGS) entry which is preliminary data.</text>
</comment>
<dbReference type="Proteomes" id="UP001456524">
    <property type="component" value="Unassembled WGS sequence"/>
</dbReference>
<accession>A0ABR1XP79</accession>
<name>A0ABR1XP79_9PEZI</name>
<evidence type="ECO:0000313" key="2">
    <source>
        <dbReference type="EMBL" id="KAK8161881.1"/>
    </source>
</evidence>
<gene>
    <name evidence="2" type="ORF">IWX90DRAFT_506766</name>
</gene>
<dbReference type="EMBL" id="JBBWUH010000007">
    <property type="protein sequence ID" value="KAK8161881.1"/>
    <property type="molecule type" value="Genomic_DNA"/>
</dbReference>
<feature type="region of interest" description="Disordered" evidence="1">
    <location>
        <begin position="405"/>
        <end position="426"/>
    </location>
</feature>
<organism evidence="2 3">
    <name type="scientific">Phyllosticta citrichinensis</name>
    <dbReference type="NCBI Taxonomy" id="1130410"/>
    <lineage>
        <taxon>Eukaryota</taxon>
        <taxon>Fungi</taxon>
        <taxon>Dikarya</taxon>
        <taxon>Ascomycota</taxon>
        <taxon>Pezizomycotina</taxon>
        <taxon>Dothideomycetes</taxon>
        <taxon>Dothideomycetes incertae sedis</taxon>
        <taxon>Botryosphaeriales</taxon>
        <taxon>Phyllostictaceae</taxon>
        <taxon>Phyllosticta</taxon>
    </lineage>
</organism>
<proteinExistence type="predicted"/>
<keyword evidence="3" id="KW-1185">Reference proteome</keyword>
<sequence length="426" mass="49164">MPLNAGKEPSLWKMSSNQTLHPESTPNLSERPSDIVLVQNGFNHEQPAFLMTEALSGNIRKALLVRRKVQKLEREMERRKTWLQQELEDLNAYIEEHEMVLSDPDNYPNADFGELQDDLAGMVEQRQGYLDDINSLDRFIISTAQRQARYQRLVDDTLEEVFVRHKLLPGADERFDSERSSASDFGELAEATRVTSQSPKEQSILVGRESQKSLRFIYPPEASIQEHDAVMSRLAHQMTASQTRARMLEQLFKKHRYDMETEVPAPSTTSTEHDLQVLVRGQQLTRQLIDAHAELDATKLEWKQLGGLLPGEDQRSRFIDDPDDGYSVAQETFWIKAVDREDIKKWMNRNEPGSRSSSQVTSDRGTLDVLDDVRLGESLTVQEELWKNPDRQRIDNWMCKMEAMRKELNATRAPPQQDEARRSNEK</sequence>
<feature type="region of interest" description="Disordered" evidence="1">
    <location>
        <begin position="1"/>
        <end position="30"/>
    </location>
</feature>
<feature type="compositionally biased region" description="Polar residues" evidence="1">
    <location>
        <begin position="13"/>
        <end position="30"/>
    </location>
</feature>
<evidence type="ECO:0000256" key="1">
    <source>
        <dbReference type="SAM" id="MobiDB-lite"/>
    </source>
</evidence>